<protein>
    <submittedName>
        <fullName evidence="2">Uncharacterized protein</fullName>
    </submittedName>
</protein>
<evidence type="ECO:0000256" key="1">
    <source>
        <dbReference type="SAM" id="MobiDB-lite"/>
    </source>
</evidence>
<comment type="caution">
    <text evidence="2">The sequence shown here is derived from an EMBL/GenBank/DDBJ whole genome shotgun (WGS) entry which is preliminary data.</text>
</comment>
<accession>A0A9D3V603</accession>
<sequence>MEISENMSQEEVLAVASSSHSEGRSERVPTGNGLVAPTPRFKQCKVSAVRDFPPGCRRVVVLITRPNEQATNRLI</sequence>
<gene>
    <name evidence="2" type="ORF">J1N35_024903</name>
</gene>
<keyword evidence="3" id="KW-1185">Reference proteome</keyword>
<dbReference type="AlphaFoldDB" id="A0A9D3V603"/>
<name>A0A9D3V603_9ROSI</name>
<organism evidence="2 3">
    <name type="scientific">Gossypium stocksii</name>
    <dbReference type="NCBI Taxonomy" id="47602"/>
    <lineage>
        <taxon>Eukaryota</taxon>
        <taxon>Viridiplantae</taxon>
        <taxon>Streptophyta</taxon>
        <taxon>Embryophyta</taxon>
        <taxon>Tracheophyta</taxon>
        <taxon>Spermatophyta</taxon>
        <taxon>Magnoliopsida</taxon>
        <taxon>eudicotyledons</taxon>
        <taxon>Gunneridae</taxon>
        <taxon>Pentapetalae</taxon>
        <taxon>rosids</taxon>
        <taxon>malvids</taxon>
        <taxon>Malvales</taxon>
        <taxon>Malvaceae</taxon>
        <taxon>Malvoideae</taxon>
        <taxon>Gossypium</taxon>
    </lineage>
</organism>
<dbReference type="Proteomes" id="UP000828251">
    <property type="component" value="Unassembled WGS sequence"/>
</dbReference>
<dbReference type="EMBL" id="JAIQCV010000008">
    <property type="protein sequence ID" value="KAH1072575.1"/>
    <property type="molecule type" value="Genomic_DNA"/>
</dbReference>
<evidence type="ECO:0000313" key="3">
    <source>
        <dbReference type="Proteomes" id="UP000828251"/>
    </source>
</evidence>
<proteinExistence type="predicted"/>
<evidence type="ECO:0000313" key="2">
    <source>
        <dbReference type="EMBL" id="KAH1072575.1"/>
    </source>
</evidence>
<feature type="region of interest" description="Disordered" evidence="1">
    <location>
        <begin position="1"/>
        <end position="37"/>
    </location>
</feature>
<reference evidence="2 3" key="1">
    <citation type="journal article" date="2021" name="Plant Biotechnol. J.">
        <title>Multi-omics assisted identification of the key and species-specific regulatory components of drought-tolerant mechanisms in Gossypium stocksii.</title>
        <authorList>
            <person name="Yu D."/>
            <person name="Ke L."/>
            <person name="Zhang D."/>
            <person name="Wu Y."/>
            <person name="Sun Y."/>
            <person name="Mei J."/>
            <person name="Sun J."/>
            <person name="Sun Y."/>
        </authorList>
    </citation>
    <scope>NUCLEOTIDE SEQUENCE [LARGE SCALE GENOMIC DNA]</scope>
    <source>
        <strain evidence="3">cv. E1</strain>
        <tissue evidence="2">Leaf</tissue>
    </source>
</reference>